<keyword evidence="1" id="KW-0472">Membrane</keyword>
<accession>A0A0W1R5R7</accession>
<dbReference type="OrthoDB" id="65070at2157"/>
<name>A0A0W1R5R7_9EURY</name>
<feature type="transmembrane region" description="Helical" evidence="1">
    <location>
        <begin position="373"/>
        <end position="392"/>
    </location>
</feature>
<keyword evidence="3" id="KW-1185">Reference proteome</keyword>
<dbReference type="AlphaFoldDB" id="A0A0W1R5R7"/>
<keyword evidence="1" id="KW-0812">Transmembrane</keyword>
<comment type="caution">
    <text evidence="2">The sequence shown here is derived from an EMBL/GenBank/DDBJ whole genome shotgun (WGS) entry which is preliminary data.</text>
</comment>
<gene>
    <name evidence="2" type="ORF">AUR64_18210</name>
</gene>
<dbReference type="Proteomes" id="UP000054387">
    <property type="component" value="Unassembled WGS sequence"/>
</dbReference>
<organism evidence="2 3">
    <name type="scientific">Haloprofundus marisrubri</name>
    <dbReference type="NCBI Taxonomy" id="1514971"/>
    <lineage>
        <taxon>Archaea</taxon>
        <taxon>Methanobacteriati</taxon>
        <taxon>Methanobacteriota</taxon>
        <taxon>Stenosarchaea group</taxon>
        <taxon>Halobacteria</taxon>
        <taxon>Halobacteriales</taxon>
        <taxon>Haloferacaceae</taxon>
        <taxon>Haloprofundus</taxon>
    </lineage>
</organism>
<evidence type="ECO:0000313" key="3">
    <source>
        <dbReference type="Proteomes" id="UP000054387"/>
    </source>
</evidence>
<evidence type="ECO:0000256" key="1">
    <source>
        <dbReference type="SAM" id="Phobius"/>
    </source>
</evidence>
<protein>
    <recommendedName>
        <fullName evidence="4">CARDB domain-containing protein</fullName>
    </recommendedName>
</protein>
<keyword evidence="1" id="KW-1133">Transmembrane helix</keyword>
<dbReference type="PANTHER" id="PTHR35902:SF3">
    <property type="entry name" value="NPCBM-ASSOCIATED, NEW3 DOMAIN OF ALPHA-GALACTOSIDASE"/>
    <property type="match status" value="1"/>
</dbReference>
<reference evidence="2 3" key="1">
    <citation type="submission" date="2015-12" db="EMBL/GenBank/DDBJ databases">
        <title>Haloprofundus marisrubri gen. nov., sp. nov., an extremely halophilic archaeon isolated from the Discovery deep brine-seawater interface in the Red Sea.</title>
        <authorList>
            <person name="Zhang G."/>
            <person name="Stingl U."/>
            <person name="Rashid M."/>
        </authorList>
    </citation>
    <scope>NUCLEOTIDE SEQUENCE [LARGE SCALE GENOMIC DNA]</scope>
    <source>
        <strain evidence="2 3">SB9</strain>
    </source>
</reference>
<sequence length="395" mass="42117">MNLPTASKATAVAVALLISAVAGPLAAAPVAADGTFVSITVDTSTNSPVPESEFSVTPTLRNANDSDEAYVVDSVEVRKTTDRTSKKYAERTSLGRLDPGDTLRPNLNITLNETGAQTVYVHAELRGFDGDTRRIVHPLDVTVQQPHPQLEVSVEEAVVGAERGMNVTVANGLNDSVRQVRLSLASENVEFREADRVAATLGAGETRTFSFAATAEAGEKLPMRAVLTYTDPDGERRRSIETFEADFRPPENPGTIDLTGVSVESDGSNDRVSISGSAANLGGERVDSVVVSVVGEENVAPAQPQPEYFVGTVESSDFVSFDLDARLTNNRTEIPIRVRYTVDGVTQETVTTVNYEPETTNDANRPNQSGSSLPLVGGLVVVFVVVGGLVLWRRG</sequence>
<proteinExistence type="predicted"/>
<dbReference type="RefSeq" id="WP_058582887.1">
    <property type="nucleotide sequence ID" value="NZ_LOPU01000030.1"/>
</dbReference>
<dbReference type="EMBL" id="LOPU01000030">
    <property type="protein sequence ID" value="KTG08603.1"/>
    <property type="molecule type" value="Genomic_DNA"/>
</dbReference>
<dbReference type="PANTHER" id="PTHR35902">
    <property type="entry name" value="S-LAYER DOMAIN-LIKE PROTEIN-RELATED"/>
    <property type="match status" value="1"/>
</dbReference>
<evidence type="ECO:0000313" key="2">
    <source>
        <dbReference type="EMBL" id="KTG08603.1"/>
    </source>
</evidence>
<dbReference type="STRING" id="1514971.AUR64_18210"/>
<evidence type="ECO:0008006" key="4">
    <source>
        <dbReference type="Google" id="ProtNLM"/>
    </source>
</evidence>